<name>A0A8J6L925_TENMO</name>
<gene>
    <name evidence="2" type="ORF">GEV33_011242</name>
</gene>
<accession>A0A8J6L925</accession>
<feature type="compositionally biased region" description="Basic and acidic residues" evidence="1">
    <location>
        <begin position="177"/>
        <end position="189"/>
    </location>
</feature>
<feature type="region of interest" description="Disordered" evidence="1">
    <location>
        <begin position="167"/>
        <end position="189"/>
    </location>
</feature>
<feature type="compositionally biased region" description="Basic and acidic residues" evidence="1">
    <location>
        <begin position="134"/>
        <end position="146"/>
    </location>
</feature>
<organism evidence="2 3">
    <name type="scientific">Tenebrio molitor</name>
    <name type="common">Yellow mealworm beetle</name>
    <dbReference type="NCBI Taxonomy" id="7067"/>
    <lineage>
        <taxon>Eukaryota</taxon>
        <taxon>Metazoa</taxon>
        <taxon>Ecdysozoa</taxon>
        <taxon>Arthropoda</taxon>
        <taxon>Hexapoda</taxon>
        <taxon>Insecta</taxon>
        <taxon>Pterygota</taxon>
        <taxon>Neoptera</taxon>
        <taxon>Endopterygota</taxon>
        <taxon>Coleoptera</taxon>
        <taxon>Polyphaga</taxon>
        <taxon>Cucujiformia</taxon>
        <taxon>Tenebrionidae</taxon>
        <taxon>Tenebrio</taxon>
    </lineage>
</organism>
<evidence type="ECO:0000313" key="2">
    <source>
        <dbReference type="EMBL" id="KAH0811552.1"/>
    </source>
</evidence>
<proteinExistence type="predicted"/>
<evidence type="ECO:0000256" key="1">
    <source>
        <dbReference type="SAM" id="MobiDB-lite"/>
    </source>
</evidence>
<reference evidence="2" key="2">
    <citation type="submission" date="2021-08" db="EMBL/GenBank/DDBJ databases">
        <authorList>
            <person name="Eriksson T."/>
        </authorList>
    </citation>
    <scope>NUCLEOTIDE SEQUENCE</scope>
    <source>
        <strain evidence="2">Stoneville</strain>
        <tissue evidence="2">Whole head</tissue>
    </source>
</reference>
<reference evidence="2" key="1">
    <citation type="journal article" date="2020" name="J Insects Food Feed">
        <title>The yellow mealworm (Tenebrio molitor) genome: a resource for the emerging insects as food and feed industry.</title>
        <authorList>
            <person name="Eriksson T."/>
            <person name="Andere A."/>
            <person name="Kelstrup H."/>
            <person name="Emery V."/>
            <person name="Picard C."/>
        </authorList>
    </citation>
    <scope>NUCLEOTIDE SEQUENCE</scope>
    <source>
        <strain evidence="2">Stoneville</strain>
        <tissue evidence="2">Whole head</tissue>
    </source>
</reference>
<keyword evidence="3" id="KW-1185">Reference proteome</keyword>
<dbReference type="EMBL" id="JABDTM020026721">
    <property type="protein sequence ID" value="KAH0811552.1"/>
    <property type="molecule type" value="Genomic_DNA"/>
</dbReference>
<comment type="caution">
    <text evidence="2">The sequence shown here is derived from an EMBL/GenBank/DDBJ whole genome shotgun (WGS) entry which is preliminary data.</text>
</comment>
<sequence>MNEIIFEKVGTPRPGAKFGSSSGVMRNGHLPPPTASWCRRVIVVNLSIIRSRLRERVSVQIRSVPVLISIIIDPGASSAPGAGTMAEIILGGVSGRTHMHAYRTVAKLIIENRISRYRNPLRALPNDKFSNGAEKFRDRTGLEHRSGAAPGRSDIRFALKQLEKLPPMPSYLSAGKSPERKPDLRANHR</sequence>
<dbReference type="Proteomes" id="UP000719412">
    <property type="component" value="Unassembled WGS sequence"/>
</dbReference>
<dbReference type="AlphaFoldDB" id="A0A8J6L925"/>
<feature type="region of interest" description="Disordered" evidence="1">
    <location>
        <begin position="132"/>
        <end position="153"/>
    </location>
</feature>
<protein>
    <submittedName>
        <fullName evidence="2">Uncharacterized protein</fullName>
    </submittedName>
</protein>
<evidence type="ECO:0000313" key="3">
    <source>
        <dbReference type="Proteomes" id="UP000719412"/>
    </source>
</evidence>